<dbReference type="Gene3D" id="3.55.30.10">
    <property type="entry name" value="Hsp33 domain"/>
    <property type="match status" value="1"/>
</dbReference>
<evidence type="ECO:0000256" key="5">
    <source>
        <dbReference type="ARBA" id="ARBA00023284"/>
    </source>
</evidence>
<dbReference type="GO" id="GO:0042026">
    <property type="term" value="P:protein refolding"/>
    <property type="evidence" value="ECO:0007669"/>
    <property type="project" value="TreeGrafter"/>
</dbReference>
<evidence type="ECO:0000313" key="7">
    <source>
        <dbReference type="Proteomes" id="UP000232221"/>
    </source>
</evidence>
<dbReference type="PIRSF" id="PIRSF005261">
    <property type="entry name" value="Heat_shock_Hsp33"/>
    <property type="match status" value="1"/>
</dbReference>
<keyword evidence="7" id="KW-1185">Reference proteome</keyword>
<dbReference type="InterPro" id="IPR000397">
    <property type="entry name" value="Heat_shock_Hsp33"/>
</dbReference>
<evidence type="ECO:0000256" key="1">
    <source>
        <dbReference type="ARBA" id="ARBA00022490"/>
    </source>
</evidence>
<dbReference type="Pfam" id="PF01430">
    <property type="entry name" value="HSP33"/>
    <property type="match status" value="1"/>
</dbReference>
<evidence type="ECO:0000256" key="4">
    <source>
        <dbReference type="ARBA" id="ARBA00023186"/>
    </source>
</evidence>
<keyword evidence="3" id="KW-1015">Disulfide bond</keyword>
<evidence type="ECO:0000256" key="2">
    <source>
        <dbReference type="ARBA" id="ARBA00022833"/>
    </source>
</evidence>
<keyword evidence="6" id="KW-0346">Stress response</keyword>
<dbReference type="InterPro" id="IPR016154">
    <property type="entry name" value="Heat_shock_Hsp33_C"/>
</dbReference>
<dbReference type="RefSeq" id="WP_100670393.1">
    <property type="nucleotide sequence ID" value="NZ_CP022510.1"/>
</dbReference>
<organism evidence="6 7">
    <name type="scientific">Mesoplasma coleopterae</name>
    <dbReference type="NCBI Taxonomy" id="324078"/>
    <lineage>
        <taxon>Bacteria</taxon>
        <taxon>Bacillati</taxon>
        <taxon>Mycoplasmatota</taxon>
        <taxon>Mollicutes</taxon>
        <taxon>Entomoplasmatales</taxon>
        <taxon>Entomoplasmataceae</taxon>
        <taxon>Mesoplasma</taxon>
    </lineage>
</organism>
<keyword evidence="5" id="KW-0676">Redox-active center</keyword>
<dbReference type="EMBL" id="CP024968">
    <property type="protein sequence ID" value="ATZ20538.1"/>
    <property type="molecule type" value="Genomic_DNA"/>
</dbReference>
<dbReference type="OrthoDB" id="9776534at2"/>
<proteinExistence type="predicted"/>
<name>A0A2K8P203_9MOLU</name>
<sequence>MDLQIRAISHKHNAKIAIVDISESMREICNLQQTNPFISIALSKFTVGNTLISLDNKELAKINSNYISNNGAVKKMIAEFQNNKVRAYAQVKDFEIEEYIPRLSNNPVFATVGTQGQLLNSRDMGLKEPYVSTINTDSPNMDHIWMDFLRDSNQVGSLLTSDVKLDDDLKVQKVVGILIQLLPEHTQEDIELLESKLGNTKFICEILMKSTNYYEVIKEIFEDAIILESKEIIFECTCNDKKILDSVKLLGKNDIEELINNEEDVQVICDFCNKKYIVKNEQLKILI</sequence>
<keyword evidence="2" id="KW-0862">Zinc</keyword>
<evidence type="ECO:0000256" key="3">
    <source>
        <dbReference type="ARBA" id="ARBA00023157"/>
    </source>
</evidence>
<keyword evidence="1" id="KW-0963">Cytoplasm</keyword>
<dbReference type="Gene3D" id="3.90.1280.10">
    <property type="entry name" value="HSP33 redox switch-like"/>
    <property type="match status" value="1"/>
</dbReference>
<accession>A0A2K8P203</accession>
<dbReference type="SUPFAM" id="SSF118352">
    <property type="entry name" value="HSP33 redox switch-like"/>
    <property type="match status" value="1"/>
</dbReference>
<dbReference type="KEGG" id="mcol:MCOLE_v1c00230"/>
<dbReference type="Proteomes" id="UP000232221">
    <property type="component" value="Chromosome"/>
</dbReference>
<dbReference type="GO" id="GO:0051082">
    <property type="term" value="F:unfolded protein binding"/>
    <property type="evidence" value="ECO:0007669"/>
    <property type="project" value="InterPro"/>
</dbReference>
<protein>
    <submittedName>
        <fullName evidence="6">Heat shock protein 33</fullName>
    </submittedName>
</protein>
<dbReference type="PANTHER" id="PTHR30111">
    <property type="entry name" value="33 KDA CHAPERONIN"/>
    <property type="match status" value="1"/>
</dbReference>
<dbReference type="GO" id="GO:0044183">
    <property type="term" value="F:protein folding chaperone"/>
    <property type="evidence" value="ECO:0007669"/>
    <property type="project" value="TreeGrafter"/>
</dbReference>
<keyword evidence="4" id="KW-0143">Chaperone</keyword>
<evidence type="ECO:0000313" key="6">
    <source>
        <dbReference type="EMBL" id="ATZ20538.1"/>
    </source>
</evidence>
<dbReference type="PANTHER" id="PTHR30111:SF1">
    <property type="entry name" value="33 KDA CHAPERONIN"/>
    <property type="match status" value="1"/>
</dbReference>
<dbReference type="InterPro" id="IPR016153">
    <property type="entry name" value="Heat_shock_Hsp33_N"/>
</dbReference>
<gene>
    <name evidence="6" type="primary">hslO</name>
    <name evidence="6" type="ORF">MCOLE_v1c00230</name>
</gene>
<dbReference type="SUPFAM" id="SSF64397">
    <property type="entry name" value="Hsp33 domain"/>
    <property type="match status" value="1"/>
</dbReference>
<dbReference type="AlphaFoldDB" id="A0A2K8P203"/>
<reference evidence="6 7" key="1">
    <citation type="submission" date="2017-11" db="EMBL/GenBank/DDBJ databases">
        <title>Genome sequence of Mesoplasma coleopterae BARC 779 (ATCC 49583).</title>
        <authorList>
            <person name="Lo W.-S."/>
            <person name="Kuo C.-H."/>
        </authorList>
    </citation>
    <scope>NUCLEOTIDE SEQUENCE [LARGE SCALE GENOMIC DNA]</scope>
    <source>
        <strain evidence="6 7">BARC 779</strain>
    </source>
</reference>
<dbReference type="GO" id="GO:0005737">
    <property type="term" value="C:cytoplasm"/>
    <property type="evidence" value="ECO:0007669"/>
    <property type="project" value="InterPro"/>
</dbReference>